<comment type="caution">
    <text evidence="5">The sequence shown here is derived from an EMBL/GenBank/DDBJ whole genome shotgun (WGS) entry which is preliminary data.</text>
</comment>
<keyword evidence="6" id="KW-1185">Reference proteome</keyword>
<evidence type="ECO:0000313" key="6">
    <source>
        <dbReference type="Proteomes" id="UP001597189"/>
    </source>
</evidence>
<feature type="signal peptide" evidence="2">
    <location>
        <begin position="1"/>
        <end position="29"/>
    </location>
</feature>
<dbReference type="EMBL" id="JBHTOD010000002">
    <property type="protein sequence ID" value="MFD1454738.1"/>
    <property type="molecule type" value="Genomic_DNA"/>
</dbReference>
<reference evidence="6" key="1">
    <citation type="journal article" date="2019" name="Int. J. Syst. Evol. Microbiol.">
        <title>The Global Catalogue of Microorganisms (GCM) 10K type strain sequencing project: providing services to taxonomists for standard genome sequencing and annotation.</title>
        <authorList>
            <consortium name="The Broad Institute Genomics Platform"/>
            <consortium name="The Broad Institute Genome Sequencing Center for Infectious Disease"/>
            <person name="Wu L."/>
            <person name="Ma J."/>
        </authorList>
    </citation>
    <scope>NUCLEOTIDE SEQUENCE [LARGE SCALE GENOMIC DNA]</scope>
    <source>
        <strain evidence="6">CCM 8979</strain>
    </source>
</reference>
<dbReference type="InterPro" id="IPR009459">
    <property type="entry name" value="MucBP_dom"/>
</dbReference>
<proteinExistence type="predicted"/>
<sequence>MMTIIHRFILTSLSLLLIGTNLSPTVVQAATLPTETNSPNTQTYKFDSAELPYNIITDKQGHTSKMFWFPNATAHEFTAEETTDSDIFTNSVTGGHPSNDNVFNVVEAMKGLIQDGLTVTSDEHLDQYLLDKKIFPNINTLTDFTQTYKTAIYMYTWLYQAAADKVINHVDFDSAQAHYEATLQKRITALGNLMDANTLATLNGLFSDKTQYDSNLPQLLLFASANYLTSSPEELVNLDPIASEAKAAKLLKTPIETFIHHNPDGKVMADGVLVSYPLLTPITYVFKAPTAPGPGPTPPPSPQQSQPVIVHYLDEQGHSLRPAKTLTGSLGSRYQTQPLNIPSYYLVKTVGQETGIFTTSKQTVTYTYRPNVVAPVVKNSVVYATKGLNLYTTPTFTAGAKMTHFVKKSRMNRPMFKVIDFATSRNGLKRYRVKDLNGKGTTGYITARSTYVKTVYYANKPTKITVINPKGLNAYAKKNLTGKTTHYKQGQVLKVKKIVSHNLTTRFVLSNGTYISANKKLVIAGKYTMPKRAQAKKAVNRYNTADLTKKNRHIAKGTSLKVIGWTYSNVTNFHKGDTLRYKVIGGYITGNSRFVKAID</sequence>
<evidence type="ECO:0000313" key="5">
    <source>
        <dbReference type="EMBL" id="MFD1454738.1"/>
    </source>
</evidence>
<dbReference type="RefSeq" id="WP_203643035.1">
    <property type="nucleotide sequence ID" value="NZ_BOLN01000002.1"/>
</dbReference>
<dbReference type="Proteomes" id="UP001597189">
    <property type="component" value="Unassembled WGS sequence"/>
</dbReference>
<feature type="domain" description="MucBP" evidence="3">
    <location>
        <begin position="307"/>
        <end position="369"/>
    </location>
</feature>
<keyword evidence="2" id="KW-0732">Signal</keyword>
<accession>A0ABW4D455</accession>
<organism evidence="5 6">
    <name type="scientific">Levilactobacillus lanxiensis</name>
    <dbReference type="NCBI Taxonomy" id="2799568"/>
    <lineage>
        <taxon>Bacteria</taxon>
        <taxon>Bacillati</taxon>
        <taxon>Bacillota</taxon>
        <taxon>Bacilli</taxon>
        <taxon>Lactobacillales</taxon>
        <taxon>Lactobacillaceae</taxon>
        <taxon>Levilactobacillus</taxon>
    </lineage>
</organism>
<gene>
    <name evidence="5" type="ORF">ACFQ44_03440</name>
</gene>
<evidence type="ECO:0000256" key="1">
    <source>
        <dbReference type="ARBA" id="ARBA00022737"/>
    </source>
</evidence>
<keyword evidence="1" id="KW-0677">Repeat</keyword>
<evidence type="ECO:0000256" key="2">
    <source>
        <dbReference type="SAM" id="SignalP"/>
    </source>
</evidence>
<dbReference type="Pfam" id="PF19087">
    <property type="entry name" value="DUF5776"/>
    <property type="match status" value="2"/>
</dbReference>
<feature type="chain" id="PRO_5047266111" evidence="2">
    <location>
        <begin position="30"/>
        <end position="599"/>
    </location>
</feature>
<dbReference type="InterPro" id="IPR044081">
    <property type="entry name" value="DUF5776"/>
</dbReference>
<protein>
    <submittedName>
        <fullName evidence="5">DUF5776 domain-containing protein</fullName>
    </submittedName>
</protein>
<evidence type="ECO:0000259" key="4">
    <source>
        <dbReference type="Pfam" id="PF19087"/>
    </source>
</evidence>
<dbReference type="Gene3D" id="3.10.20.320">
    <property type="entry name" value="Putative peptidoglycan bound protein (lpxtg motif)"/>
    <property type="match status" value="1"/>
</dbReference>
<feature type="domain" description="DUF5776" evidence="4">
    <location>
        <begin position="528"/>
        <end position="595"/>
    </location>
</feature>
<dbReference type="Pfam" id="PF06458">
    <property type="entry name" value="MucBP"/>
    <property type="match status" value="1"/>
</dbReference>
<feature type="domain" description="DUF5776" evidence="4">
    <location>
        <begin position="456"/>
        <end position="522"/>
    </location>
</feature>
<name>A0ABW4D455_9LACO</name>
<evidence type="ECO:0000259" key="3">
    <source>
        <dbReference type="Pfam" id="PF06458"/>
    </source>
</evidence>